<feature type="transmembrane region" description="Helical" evidence="1">
    <location>
        <begin position="207"/>
        <end position="233"/>
    </location>
</feature>
<protein>
    <recommendedName>
        <fullName evidence="4">Zinc ribbon domain-containing protein</fullName>
    </recommendedName>
</protein>
<comment type="caution">
    <text evidence="2">The sequence shown here is derived from an EMBL/GenBank/DDBJ whole genome shotgun (WGS) entry which is preliminary data.</text>
</comment>
<keyword evidence="3" id="KW-1185">Reference proteome</keyword>
<evidence type="ECO:0000313" key="3">
    <source>
        <dbReference type="Proteomes" id="UP000076476"/>
    </source>
</evidence>
<dbReference type="OrthoDB" id="2448863at2"/>
<dbReference type="Proteomes" id="UP000076476">
    <property type="component" value="Unassembled WGS sequence"/>
</dbReference>
<reference evidence="2 3" key="1">
    <citation type="submission" date="2016-04" db="EMBL/GenBank/DDBJ databases">
        <title>Draft genome sequence of Aeribacillus pallidus 8m3 from petroleum reservoir.</title>
        <authorList>
            <person name="Poltaraus A.B."/>
            <person name="Nazina T.N."/>
            <person name="Tourova T.P."/>
            <person name="Malakho S.M."/>
            <person name="Korshunova A.V."/>
            <person name="Sokolova D.S."/>
        </authorList>
    </citation>
    <scope>NUCLEOTIDE SEQUENCE [LARGE SCALE GENOMIC DNA]</scope>
    <source>
        <strain evidence="2 3">8m3</strain>
    </source>
</reference>
<dbReference type="EMBL" id="LWBR01000005">
    <property type="protein sequence ID" value="KZN97854.1"/>
    <property type="molecule type" value="Genomic_DNA"/>
</dbReference>
<feature type="transmembrane region" description="Helical" evidence="1">
    <location>
        <begin position="140"/>
        <end position="166"/>
    </location>
</feature>
<gene>
    <name evidence="2" type="ORF">AZI98_01555</name>
</gene>
<dbReference type="AlphaFoldDB" id="A0A163Z0H6"/>
<name>A0A163Z0H6_9BACI</name>
<dbReference type="STRING" id="33936.AZI98_01555"/>
<dbReference type="RefSeq" id="WP_063386533.1">
    <property type="nucleotide sequence ID" value="NZ_LVHY01000110.1"/>
</dbReference>
<accession>A0A163Z0H6</accession>
<organism evidence="2 3">
    <name type="scientific">Aeribacillus pallidus</name>
    <dbReference type="NCBI Taxonomy" id="33936"/>
    <lineage>
        <taxon>Bacteria</taxon>
        <taxon>Bacillati</taxon>
        <taxon>Bacillota</taxon>
        <taxon>Bacilli</taxon>
        <taxon>Bacillales</taxon>
        <taxon>Bacillaceae</taxon>
        <taxon>Aeribacillus</taxon>
    </lineage>
</organism>
<evidence type="ECO:0008006" key="4">
    <source>
        <dbReference type="Google" id="ProtNLM"/>
    </source>
</evidence>
<evidence type="ECO:0000313" key="2">
    <source>
        <dbReference type="EMBL" id="KZN97854.1"/>
    </source>
</evidence>
<accession>A0A165Z556</accession>
<evidence type="ECO:0000256" key="1">
    <source>
        <dbReference type="SAM" id="Phobius"/>
    </source>
</evidence>
<feature type="transmembrane region" description="Helical" evidence="1">
    <location>
        <begin position="178"/>
        <end position="201"/>
    </location>
</feature>
<sequence length="279" mass="31097">MICHQCGNEQEKGNFCGKCGAKLNNDPNLQETAGGGGDQVSINRNSQPSYGQAASTQMNEHVEKVKKQSKVYGSYFVHFLKHPSSIFGKEKNEWVNGFISIILFVFIVTLTVSVFVRNLFKSAIHGTQGLINEFYDGPSYVSVFFNVFIFVFLIAALVLLCMFIVNKLFGSSASFKEVTAIYGAHLTTAIIVSLIALLLVLLKSHVYGNIVLSISLLLAIVLIPYYLISVLLTKYSKGIDPLYSFFIYVAIFSIVFAIFIGILADSTMGRIVDQWRYFW</sequence>
<proteinExistence type="predicted"/>
<keyword evidence="1" id="KW-0472">Membrane</keyword>
<keyword evidence="1" id="KW-1133">Transmembrane helix</keyword>
<feature type="transmembrane region" description="Helical" evidence="1">
    <location>
        <begin position="245"/>
        <end position="264"/>
    </location>
</feature>
<keyword evidence="1" id="KW-0812">Transmembrane</keyword>
<feature type="transmembrane region" description="Helical" evidence="1">
    <location>
        <begin position="94"/>
        <end position="120"/>
    </location>
</feature>